<dbReference type="SUPFAM" id="SSF48371">
    <property type="entry name" value="ARM repeat"/>
    <property type="match status" value="1"/>
</dbReference>
<evidence type="ECO:0000256" key="1">
    <source>
        <dbReference type="ARBA" id="ARBA00022574"/>
    </source>
</evidence>
<dbReference type="EMBL" id="JAOAOG010000239">
    <property type="protein sequence ID" value="KAJ6237510.1"/>
    <property type="molecule type" value="Genomic_DNA"/>
</dbReference>
<comment type="caution">
    <text evidence="5">The sequence shown here is derived from an EMBL/GenBank/DDBJ whole genome shotgun (WGS) entry which is preliminary data.</text>
</comment>
<dbReference type="InterPro" id="IPR019775">
    <property type="entry name" value="WD40_repeat_CS"/>
</dbReference>
<dbReference type="PANTHER" id="PTHR44099">
    <property type="entry name" value="RABCONNECTIN-3B, ISOFORM A"/>
    <property type="match status" value="1"/>
</dbReference>
<dbReference type="SUPFAM" id="SSF82171">
    <property type="entry name" value="DPP6 N-terminal domain-like"/>
    <property type="match status" value="1"/>
</dbReference>
<sequence length="1434" mass="165847">MENLSLPVLFLNEKIPLYPEVTATLLSKKGNTLITGNSYGQVAVWKIENKLLTQLSVVSFTHRTRVIEIVEIPDPSNTLFASISTDGYVNLFHSYDGFTFCKKQVFQCNPKRVKVFYAMSRLCLLGCGTTNYIEIVDLKTLTVIYQSYAHGSWIVDMAILQPLKGPSNNKSKYLKQNQAEMLLSLGSDSELILSQLPSTIFETNTKTNISRNTNTNTNTNTRTKAKIRIKSKSKTNINTDTGTGTGTGTNQKRPYQQPEIYNKKKLGLGLHPVVLSVSQNNRRFVVGCLDRIYIFDRTMTQLTDPIFLPEKYQLIQIEFIKDHHLLVSTSSEKIFLISIPHKDENVNGNKNGNGNENKVQNRKSKENDFFNVPINTSNDVLLFCILETQKIFLSSLFNFQKFHKKKKLYARKKKKNKKNKDPIIILVGLDSSSNLNFNIWTLDQIRKELQKNFGNQKTPLILKTNEREREKVLFFNDKNLKNIPKIIPFCSSFSTLNFLPTIQAIPSVNDENHDNYDSKSKKINSQKKKEQEKKRKKRNIKNRKKNNLDSNLITCRLIYKNENGLPEKIITGHNSGNISIIDITNNEDNGSRKKRQRKKPVRITKKKKNLRNFIGGHKTTVTCLFIPKTDLKKKYLFSGGLDCFVCIWDLGKCILLKRFYSHVEPIISFFQPPEGRFREYILSVSNTNISVIDVATLSEFAIYSGHSGQITDIYWKRTNDYFFSKTINNMLYVWNLSSGDLENIVSDKISNEILKFDNIQNEDSLNSKSNNNGNSTSTGTSNKSRFRHRSKSKNSIEIIDTEDFDIIENDFENDFNSSSFNGNDGFDNNPNPNKNTDNFQIIDKWDSNHRPVKHFIINPKEYNWEKKDFLTRYIKVTTIGLPSNFRYQQIPTIILDMNKYLNQLDFEEKKILELLSFWFPWRMSKAIDKIGLSIGFKELLHKGMIQGSIDNFGSLIISLNRSINDININNGNVGKVRGREKGGRGEKGKVQKREKEENLKPLWMASTTITSQYSLILISLSFALQDSSIPKFLELGISLIEKYTQLISKQTFRLSLNEIVKFWYRPTEPLIEKAARFLFTTVIERMEVKLLNKEIKILTQTLLKSNIQYSHHISTFTLALIFISKKSLIDKTILKTLLNKLLSMLSFQNDKITTHFASYILCKGFNLFKQYLNNKLLLINSIFLVESKLNPNFNIKTTAINNDNNDHVKNCSNDDDINIISEPLYFIWQQDPINFVKKIIKIVKHPYNKDFIKFNAINLLTNCFSKSPKILFSNLIDICQFISKIFINQNINEIIKSYSLNLLSKLTSFPQIELNSDYFAFGNNVGELLYLNIKKNQLKNIVAHNKKINLVQFSPSGKFLATLSIKENILKIWKFKSKKPIKIKKKIKCTKKFTTRIDQKYSQNRKMIKKIKLQWEKNKFIILICDEENFKFKL</sequence>
<keyword evidence="2" id="KW-0677">Repeat</keyword>
<dbReference type="Gene3D" id="2.130.10.10">
    <property type="entry name" value="YVTN repeat-like/Quinoprotein amine dehydrogenase"/>
    <property type="match status" value="3"/>
</dbReference>
<keyword evidence="6" id="KW-1185">Reference proteome</keyword>
<dbReference type="PROSITE" id="PS50082">
    <property type="entry name" value="WD_REPEATS_2"/>
    <property type="match status" value="1"/>
</dbReference>
<evidence type="ECO:0000313" key="6">
    <source>
        <dbReference type="Proteomes" id="UP001150062"/>
    </source>
</evidence>
<proteinExistence type="predicted"/>
<feature type="compositionally biased region" description="Basic residues" evidence="4">
    <location>
        <begin position="534"/>
        <end position="545"/>
    </location>
</feature>
<dbReference type="PANTHER" id="PTHR44099:SF4">
    <property type="entry name" value="RABCONNECTIN-3B, ISOFORM A"/>
    <property type="match status" value="1"/>
</dbReference>
<protein>
    <submittedName>
        <fullName evidence="5">Rabconnectin-3b</fullName>
    </submittedName>
</protein>
<organism evidence="5 6">
    <name type="scientific">Anaeramoeba flamelloides</name>
    <dbReference type="NCBI Taxonomy" id="1746091"/>
    <lineage>
        <taxon>Eukaryota</taxon>
        <taxon>Metamonada</taxon>
        <taxon>Anaeramoebidae</taxon>
        <taxon>Anaeramoeba</taxon>
    </lineage>
</organism>
<feature type="region of interest" description="Disordered" evidence="4">
    <location>
        <begin position="234"/>
        <end position="256"/>
    </location>
</feature>
<dbReference type="Pfam" id="PF00400">
    <property type="entry name" value="WD40"/>
    <property type="match status" value="1"/>
</dbReference>
<dbReference type="Proteomes" id="UP001150062">
    <property type="component" value="Unassembled WGS sequence"/>
</dbReference>
<dbReference type="SUPFAM" id="SSF50978">
    <property type="entry name" value="WD40 repeat-like"/>
    <property type="match status" value="2"/>
</dbReference>
<dbReference type="PROSITE" id="PS50294">
    <property type="entry name" value="WD_REPEATS_REGION"/>
    <property type="match status" value="1"/>
</dbReference>
<gene>
    <name evidence="5" type="ORF">M0813_27072</name>
</gene>
<dbReference type="SMART" id="SM00320">
    <property type="entry name" value="WD40"/>
    <property type="match status" value="6"/>
</dbReference>
<evidence type="ECO:0000256" key="3">
    <source>
        <dbReference type="PROSITE-ProRule" id="PRU00221"/>
    </source>
</evidence>
<evidence type="ECO:0000256" key="4">
    <source>
        <dbReference type="SAM" id="MobiDB-lite"/>
    </source>
</evidence>
<reference evidence="5" key="1">
    <citation type="submission" date="2022-08" db="EMBL/GenBank/DDBJ databases">
        <title>Novel sulfate-reducing endosymbionts in the free-living metamonad Anaeramoeba.</title>
        <authorList>
            <person name="Jerlstrom-Hultqvist J."/>
            <person name="Cepicka I."/>
            <person name="Gallot-Lavallee L."/>
            <person name="Salas-Leiva D."/>
            <person name="Curtis B.A."/>
            <person name="Zahonova K."/>
            <person name="Pipaliya S."/>
            <person name="Dacks J."/>
            <person name="Roger A.J."/>
        </authorList>
    </citation>
    <scope>NUCLEOTIDE SEQUENCE</scope>
    <source>
        <strain evidence="5">Schooner1</strain>
    </source>
</reference>
<feature type="repeat" description="WD" evidence="3">
    <location>
        <begin position="703"/>
        <end position="744"/>
    </location>
</feature>
<feature type="region of interest" description="Disordered" evidence="4">
    <location>
        <begin position="509"/>
        <end position="545"/>
    </location>
</feature>
<evidence type="ECO:0000256" key="2">
    <source>
        <dbReference type="ARBA" id="ARBA00022737"/>
    </source>
</evidence>
<dbReference type="InterPro" id="IPR015943">
    <property type="entry name" value="WD40/YVTN_repeat-like_dom_sf"/>
</dbReference>
<feature type="compositionally biased region" description="Low complexity" evidence="4">
    <location>
        <begin position="766"/>
        <end position="783"/>
    </location>
</feature>
<dbReference type="InterPro" id="IPR016024">
    <property type="entry name" value="ARM-type_fold"/>
</dbReference>
<keyword evidence="1 3" id="KW-0853">WD repeat</keyword>
<dbReference type="InterPro" id="IPR036322">
    <property type="entry name" value="WD40_repeat_dom_sf"/>
</dbReference>
<dbReference type="InterPro" id="IPR001680">
    <property type="entry name" value="WD40_rpt"/>
</dbReference>
<dbReference type="InterPro" id="IPR049916">
    <property type="entry name" value="WDR72-like"/>
</dbReference>
<name>A0ABQ8XYT2_9EUKA</name>
<feature type="compositionally biased region" description="Basic and acidic residues" evidence="4">
    <location>
        <begin position="510"/>
        <end position="520"/>
    </location>
</feature>
<evidence type="ECO:0000313" key="5">
    <source>
        <dbReference type="EMBL" id="KAJ6237510.1"/>
    </source>
</evidence>
<feature type="region of interest" description="Disordered" evidence="4">
    <location>
        <begin position="764"/>
        <end position="789"/>
    </location>
</feature>
<dbReference type="PROSITE" id="PS00678">
    <property type="entry name" value="WD_REPEATS_1"/>
    <property type="match status" value="1"/>
</dbReference>
<accession>A0ABQ8XYT2</accession>